<dbReference type="SUPFAM" id="SSF49265">
    <property type="entry name" value="Fibronectin type III"/>
    <property type="match status" value="1"/>
</dbReference>
<proteinExistence type="predicted"/>
<evidence type="ECO:0000256" key="1">
    <source>
        <dbReference type="ARBA" id="ARBA00022729"/>
    </source>
</evidence>
<accession>A0A552UZ62</accession>
<evidence type="ECO:0000313" key="6">
    <source>
        <dbReference type="Proteomes" id="UP000320643"/>
    </source>
</evidence>
<dbReference type="Pfam" id="PF13472">
    <property type="entry name" value="Lipase_GDSL_2"/>
    <property type="match status" value="1"/>
</dbReference>
<dbReference type="GO" id="GO:0004622">
    <property type="term" value="F:phosphatidylcholine lysophospholipase activity"/>
    <property type="evidence" value="ECO:0007669"/>
    <property type="project" value="TreeGrafter"/>
</dbReference>
<keyword evidence="1 2" id="KW-0732">Signal</keyword>
<organism evidence="5 6">
    <name type="scientific">Flavobacterium zepuense</name>
    <dbReference type="NCBI Taxonomy" id="2593302"/>
    <lineage>
        <taxon>Bacteria</taxon>
        <taxon>Pseudomonadati</taxon>
        <taxon>Bacteroidota</taxon>
        <taxon>Flavobacteriia</taxon>
        <taxon>Flavobacteriales</taxon>
        <taxon>Flavobacteriaceae</taxon>
        <taxon>Flavobacterium</taxon>
    </lineage>
</organism>
<dbReference type="Gene3D" id="3.40.50.1110">
    <property type="entry name" value="SGNH hydrolase"/>
    <property type="match status" value="1"/>
</dbReference>
<feature type="signal peptide" evidence="2">
    <location>
        <begin position="1"/>
        <end position="24"/>
    </location>
</feature>
<dbReference type="InterPro" id="IPR026444">
    <property type="entry name" value="Secre_tail"/>
</dbReference>
<dbReference type="PANTHER" id="PTHR30383:SF5">
    <property type="entry name" value="SGNH HYDROLASE-TYPE ESTERASE DOMAIN-CONTAINING PROTEIN"/>
    <property type="match status" value="1"/>
</dbReference>
<feature type="chain" id="PRO_5022198219" evidence="2">
    <location>
        <begin position="25"/>
        <end position="472"/>
    </location>
</feature>
<dbReference type="OrthoDB" id="9816001at2"/>
<dbReference type="PANTHER" id="PTHR30383">
    <property type="entry name" value="THIOESTERASE 1/PROTEASE 1/LYSOPHOSPHOLIPASE L1"/>
    <property type="match status" value="1"/>
</dbReference>
<dbReference type="SUPFAM" id="SSF52266">
    <property type="entry name" value="SGNH hydrolase"/>
    <property type="match status" value="1"/>
</dbReference>
<dbReference type="InterPro" id="IPR051532">
    <property type="entry name" value="Ester_Hydrolysis_Enzymes"/>
</dbReference>
<sequence>MNAKKILTSLLLLACFFTSYATFANSSPNNPFLTTCYSVEQLQLKGIAGRGEVLLQWEGAADNVSYTVQRSIMPGGSYVVVQQSLTGNFCFDDGLINDTLYYYTVTARASDGVTISTATVALQPSDTIKVACMGDSITYGYSLSNPGVYSYPARLQDLLPDGYTATNYGSSGKTLLFNSGASYITNANYSNAVNSEPNIIVIMLGTNDSRQITWDALGSNFIDNYKTMINQLQNLPSNPRIFIALPPKAFSSAFDINETRLASDIRPDIVTVANETGVSVIDVFDASKDTPSAFPDGVHPGESGGLLIAQKVADLILMPQVNITNNQNTLTAPAAIGYQWYKEGVKIEGATGQTHEAEASGNYSVLIKLNEDNEDRVMSNPLAVNVLSSPEFVADTNDFLIYPSPARSVITVESTWAENLGEVQIFNTLGAMVYSENNINKPKATIPVTNLAPGIYTVKVHNTVTKRVSIAN</sequence>
<dbReference type="Gene3D" id="2.60.40.10">
    <property type="entry name" value="Immunoglobulins"/>
    <property type="match status" value="1"/>
</dbReference>
<protein>
    <submittedName>
        <fullName evidence="5">T9SS type A sorting domain-containing protein</fullName>
    </submittedName>
</protein>
<dbReference type="EMBL" id="VJVZ01000008">
    <property type="protein sequence ID" value="TRW23516.1"/>
    <property type="molecule type" value="Genomic_DNA"/>
</dbReference>
<feature type="domain" description="SGNH hydrolase-type esterase" evidence="3">
    <location>
        <begin position="132"/>
        <end position="304"/>
    </location>
</feature>
<gene>
    <name evidence="5" type="ORF">FMM05_12710</name>
</gene>
<dbReference type="RefSeq" id="WP_143373773.1">
    <property type="nucleotide sequence ID" value="NZ_VJVZ01000008.1"/>
</dbReference>
<dbReference type="AlphaFoldDB" id="A0A552UZ62"/>
<keyword evidence="6" id="KW-1185">Reference proteome</keyword>
<dbReference type="InterPro" id="IPR013783">
    <property type="entry name" value="Ig-like_fold"/>
</dbReference>
<evidence type="ECO:0000313" key="5">
    <source>
        <dbReference type="EMBL" id="TRW23516.1"/>
    </source>
</evidence>
<name>A0A552UZ62_9FLAO</name>
<dbReference type="Pfam" id="PF18962">
    <property type="entry name" value="Por_Secre_tail"/>
    <property type="match status" value="1"/>
</dbReference>
<dbReference type="Proteomes" id="UP000320643">
    <property type="component" value="Unassembled WGS sequence"/>
</dbReference>
<reference evidence="5 6" key="1">
    <citation type="submission" date="2019-07" db="EMBL/GenBank/DDBJ databases">
        <title>Flavobacterium sp. nov., isolated from glacier ice.</title>
        <authorList>
            <person name="Liu Q."/>
            <person name="Xin Y.-H."/>
        </authorList>
    </citation>
    <scope>NUCLEOTIDE SEQUENCE [LARGE SCALE GENOMIC DNA]</scope>
    <source>
        <strain evidence="5 6">ZT4R6</strain>
    </source>
</reference>
<evidence type="ECO:0000256" key="2">
    <source>
        <dbReference type="SAM" id="SignalP"/>
    </source>
</evidence>
<dbReference type="InterPro" id="IPR013830">
    <property type="entry name" value="SGNH_hydro"/>
</dbReference>
<evidence type="ECO:0000259" key="3">
    <source>
        <dbReference type="Pfam" id="PF13472"/>
    </source>
</evidence>
<evidence type="ECO:0000259" key="4">
    <source>
        <dbReference type="Pfam" id="PF18962"/>
    </source>
</evidence>
<comment type="caution">
    <text evidence="5">The sequence shown here is derived from an EMBL/GenBank/DDBJ whole genome shotgun (WGS) entry which is preliminary data.</text>
</comment>
<dbReference type="InterPro" id="IPR036514">
    <property type="entry name" value="SGNH_hydro_sf"/>
</dbReference>
<dbReference type="NCBIfam" id="TIGR04183">
    <property type="entry name" value="Por_Secre_tail"/>
    <property type="match status" value="1"/>
</dbReference>
<feature type="domain" description="Secretion system C-terminal sorting" evidence="4">
    <location>
        <begin position="401"/>
        <end position="465"/>
    </location>
</feature>
<dbReference type="InterPro" id="IPR036116">
    <property type="entry name" value="FN3_sf"/>
</dbReference>